<dbReference type="PANTHER" id="PTHR43585">
    <property type="entry name" value="FUMIPYRROLE BIOSYNTHESIS PROTEIN C"/>
    <property type="match status" value="1"/>
</dbReference>
<comment type="caution">
    <text evidence="6">The sequence shown here is derived from an EMBL/GenBank/DDBJ whole genome shotgun (WGS) entry which is preliminary data.</text>
</comment>
<dbReference type="InterPro" id="IPR011761">
    <property type="entry name" value="ATP-grasp"/>
</dbReference>
<dbReference type="Gene3D" id="3.30.1490.20">
    <property type="entry name" value="ATP-grasp fold, A domain"/>
    <property type="match status" value="1"/>
</dbReference>
<keyword evidence="2 4" id="KW-0547">Nucleotide-binding</keyword>
<sequence length="411" mass="43049">MARAALLLGVENTAAECIVGAARRLDVRVHAATHRDLYERCRPQIRGELGGVVFTDFRSADQAVDQLAEYCARQGIEAVAVSGAQFSPLAAALAVRLGAPGHSVSLAAASRHKWQMAQALQRGGVPSARTVALVSFEAAEQRLAAAGLDYPVVVKPVENTGSVGVSVMNGPGELRPAVRRALNHSSDPTYGLAYDTVALAQEYLEGPEYSMVSVLHSGNCTHSVLTRKYTTEGREREETGYTVPHGLDERTAARAAGTVLRGLRALGLQDGIAHTDLKLTPDGPVLIEIDAGPPDGAVLQAIQHATGIDLAEAYVQAVLGEEPAARPVRPGAAALRFINTSAHGTFRGLTGLVLNPHLAAARSYVDPGELVGGAAATHTRVGHVIVTADAPAEADRRAEAVMTLVDCDVEA</sequence>
<keyword evidence="3 4" id="KW-0067">ATP-binding</keyword>
<evidence type="ECO:0000256" key="2">
    <source>
        <dbReference type="ARBA" id="ARBA00022741"/>
    </source>
</evidence>
<dbReference type="Pfam" id="PF13535">
    <property type="entry name" value="ATP-grasp_4"/>
    <property type="match status" value="1"/>
</dbReference>
<evidence type="ECO:0000256" key="4">
    <source>
        <dbReference type="PROSITE-ProRule" id="PRU00409"/>
    </source>
</evidence>
<protein>
    <submittedName>
        <fullName evidence="6">ATP-grasp domain-containing protein</fullName>
    </submittedName>
</protein>
<dbReference type="EMBL" id="JAAGMN010004194">
    <property type="protein sequence ID" value="NEE12658.1"/>
    <property type="molecule type" value="Genomic_DNA"/>
</dbReference>
<dbReference type="InterPro" id="IPR013815">
    <property type="entry name" value="ATP_grasp_subdomain_1"/>
</dbReference>
<evidence type="ECO:0000256" key="3">
    <source>
        <dbReference type="ARBA" id="ARBA00022840"/>
    </source>
</evidence>
<organism evidence="6">
    <name type="scientific">Streptomyces sp. SID7499</name>
    <dbReference type="NCBI Taxonomy" id="2706086"/>
    <lineage>
        <taxon>Bacteria</taxon>
        <taxon>Bacillati</taxon>
        <taxon>Actinomycetota</taxon>
        <taxon>Actinomycetes</taxon>
        <taxon>Kitasatosporales</taxon>
        <taxon>Streptomycetaceae</taxon>
        <taxon>Streptomyces</taxon>
    </lineage>
</organism>
<dbReference type="PROSITE" id="PS50975">
    <property type="entry name" value="ATP_GRASP"/>
    <property type="match status" value="1"/>
</dbReference>
<dbReference type="GO" id="GO:0046872">
    <property type="term" value="F:metal ion binding"/>
    <property type="evidence" value="ECO:0007669"/>
    <property type="project" value="InterPro"/>
</dbReference>
<accession>A0A6G3X4C1</accession>
<evidence type="ECO:0000259" key="5">
    <source>
        <dbReference type="PROSITE" id="PS50975"/>
    </source>
</evidence>
<evidence type="ECO:0000256" key="1">
    <source>
        <dbReference type="ARBA" id="ARBA00022598"/>
    </source>
</evidence>
<gene>
    <name evidence="6" type="ORF">G3M58_40175</name>
</gene>
<dbReference type="SUPFAM" id="SSF56059">
    <property type="entry name" value="Glutathione synthetase ATP-binding domain-like"/>
    <property type="match status" value="1"/>
</dbReference>
<dbReference type="InterPro" id="IPR040570">
    <property type="entry name" value="LAL_C2"/>
</dbReference>
<evidence type="ECO:0000313" key="6">
    <source>
        <dbReference type="EMBL" id="NEE12658.1"/>
    </source>
</evidence>
<dbReference type="GO" id="GO:0016874">
    <property type="term" value="F:ligase activity"/>
    <property type="evidence" value="ECO:0007669"/>
    <property type="project" value="UniProtKB-KW"/>
</dbReference>
<proteinExistence type="predicted"/>
<dbReference type="Pfam" id="PF18603">
    <property type="entry name" value="LAL_C2"/>
    <property type="match status" value="1"/>
</dbReference>
<dbReference type="AlphaFoldDB" id="A0A6G3X4C1"/>
<dbReference type="Gene3D" id="3.40.50.20">
    <property type="match status" value="1"/>
</dbReference>
<keyword evidence="1" id="KW-0436">Ligase</keyword>
<feature type="domain" description="ATP-grasp" evidence="5">
    <location>
        <begin position="117"/>
        <end position="319"/>
    </location>
</feature>
<dbReference type="Gene3D" id="3.30.470.20">
    <property type="entry name" value="ATP-grasp fold, B domain"/>
    <property type="match status" value="1"/>
</dbReference>
<dbReference type="GO" id="GO:0005524">
    <property type="term" value="F:ATP binding"/>
    <property type="evidence" value="ECO:0007669"/>
    <property type="project" value="UniProtKB-UniRule"/>
</dbReference>
<dbReference type="InterPro" id="IPR052032">
    <property type="entry name" value="ATP-dep_AA_Ligase"/>
</dbReference>
<dbReference type="PANTHER" id="PTHR43585:SF2">
    <property type="entry name" value="ATP-GRASP ENZYME FSQD"/>
    <property type="match status" value="1"/>
</dbReference>
<name>A0A6G3X4C1_9ACTN</name>
<reference evidence="6" key="1">
    <citation type="submission" date="2020-01" db="EMBL/GenBank/DDBJ databases">
        <title>Insect and environment-associated Actinomycetes.</title>
        <authorList>
            <person name="Currrie C."/>
            <person name="Chevrette M."/>
            <person name="Carlson C."/>
            <person name="Stubbendieck R."/>
            <person name="Wendt-Pienkowski E."/>
        </authorList>
    </citation>
    <scope>NUCLEOTIDE SEQUENCE</scope>
    <source>
        <strain evidence="6">SID7499</strain>
    </source>
</reference>